<evidence type="ECO:0000313" key="2">
    <source>
        <dbReference type="EMBL" id="MFD2212182.1"/>
    </source>
</evidence>
<organism evidence="2 3">
    <name type="scientific">Metabacillus endolithicus</name>
    <dbReference type="NCBI Taxonomy" id="1535204"/>
    <lineage>
        <taxon>Bacteria</taxon>
        <taxon>Bacillati</taxon>
        <taxon>Bacillota</taxon>
        <taxon>Bacilli</taxon>
        <taxon>Bacillales</taxon>
        <taxon>Bacillaceae</taxon>
        <taxon>Metabacillus</taxon>
    </lineage>
</organism>
<accession>A0ABW5BPW1</accession>
<keyword evidence="1" id="KW-0812">Transmembrane</keyword>
<sequence>MQELDLSGATPIVFIIVVIIGGYILLAILMSHFSDRKEKKKESLKEFMKNKDEIVVKNQDELP</sequence>
<comment type="caution">
    <text evidence="2">The sequence shown here is derived from an EMBL/GenBank/DDBJ whole genome shotgun (WGS) entry which is preliminary data.</text>
</comment>
<keyword evidence="3" id="KW-1185">Reference proteome</keyword>
<proteinExistence type="predicted"/>
<keyword evidence="1" id="KW-1133">Transmembrane helix</keyword>
<feature type="transmembrane region" description="Helical" evidence="1">
    <location>
        <begin position="12"/>
        <end position="33"/>
    </location>
</feature>
<protein>
    <submittedName>
        <fullName evidence="2">Uncharacterized protein</fullName>
    </submittedName>
</protein>
<reference evidence="3" key="1">
    <citation type="journal article" date="2019" name="Int. J. Syst. Evol. Microbiol.">
        <title>The Global Catalogue of Microorganisms (GCM) 10K type strain sequencing project: providing services to taxonomists for standard genome sequencing and annotation.</title>
        <authorList>
            <consortium name="The Broad Institute Genomics Platform"/>
            <consortium name="The Broad Institute Genome Sequencing Center for Infectious Disease"/>
            <person name="Wu L."/>
            <person name="Ma J."/>
        </authorList>
    </citation>
    <scope>NUCLEOTIDE SEQUENCE [LARGE SCALE GENOMIC DNA]</scope>
    <source>
        <strain evidence="3">CGMCC 1.15474</strain>
    </source>
</reference>
<evidence type="ECO:0000313" key="3">
    <source>
        <dbReference type="Proteomes" id="UP001597318"/>
    </source>
</evidence>
<keyword evidence="1" id="KW-0472">Membrane</keyword>
<name>A0ABW5BPW1_9BACI</name>
<evidence type="ECO:0000256" key="1">
    <source>
        <dbReference type="SAM" id="Phobius"/>
    </source>
</evidence>
<gene>
    <name evidence="2" type="ORF">ACFSKK_00480</name>
</gene>
<dbReference type="EMBL" id="JBHUIK010000001">
    <property type="protein sequence ID" value="MFD2212182.1"/>
    <property type="molecule type" value="Genomic_DNA"/>
</dbReference>
<dbReference type="Proteomes" id="UP001597318">
    <property type="component" value="Unassembled WGS sequence"/>
</dbReference>
<dbReference type="RefSeq" id="WP_247342897.1">
    <property type="nucleotide sequence ID" value="NZ_CP095550.1"/>
</dbReference>